<feature type="signal peptide" evidence="1">
    <location>
        <begin position="1"/>
        <end position="21"/>
    </location>
</feature>
<dbReference type="EMBL" id="KQ241880">
    <property type="protein sequence ID" value="KNC82910.1"/>
    <property type="molecule type" value="Genomic_DNA"/>
</dbReference>
<dbReference type="RefSeq" id="XP_014156812.1">
    <property type="nucleotide sequence ID" value="XM_014301337.1"/>
</dbReference>
<evidence type="ECO:0000313" key="2">
    <source>
        <dbReference type="EMBL" id="KNC82910.1"/>
    </source>
</evidence>
<accession>A0A0L0G1D4</accession>
<evidence type="ECO:0000256" key="1">
    <source>
        <dbReference type="SAM" id="SignalP"/>
    </source>
</evidence>
<dbReference type="Proteomes" id="UP000054560">
    <property type="component" value="Unassembled WGS sequence"/>
</dbReference>
<feature type="chain" id="PRO_5005538578" evidence="1">
    <location>
        <begin position="22"/>
        <end position="250"/>
    </location>
</feature>
<reference evidence="2 3" key="1">
    <citation type="submission" date="2011-02" db="EMBL/GenBank/DDBJ databases">
        <title>The Genome Sequence of Sphaeroforma arctica JP610.</title>
        <authorList>
            <consortium name="The Broad Institute Genome Sequencing Platform"/>
            <person name="Russ C."/>
            <person name="Cuomo C."/>
            <person name="Young S.K."/>
            <person name="Zeng Q."/>
            <person name="Gargeya S."/>
            <person name="Alvarado L."/>
            <person name="Berlin A."/>
            <person name="Chapman S.B."/>
            <person name="Chen Z."/>
            <person name="Freedman E."/>
            <person name="Gellesch M."/>
            <person name="Goldberg J."/>
            <person name="Griggs A."/>
            <person name="Gujja S."/>
            <person name="Heilman E."/>
            <person name="Heiman D."/>
            <person name="Howarth C."/>
            <person name="Mehta T."/>
            <person name="Neiman D."/>
            <person name="Pearson M."/>
            <person name="Roberts A."/>
            <person name="Saif S."/>
            <person name="Shea T."/>
            <person name="Shenoy N."/>
            <person name="Sisk P."/>
            <person name="Stolte C."/>
            <person name="Sykes S."/>
            <person name="White J."/>
            <person name="Yandava C."/>
            <person name="Burger G."/>
            <person name="Gray M.W."/>
            <person name="Holland P.W.H."/>
            <person name="King N."/>
            <person name="Lang F.B.F."/>
            <person name="Roger A.J."/>
            <person name="Ruiz-Trillo I."/>
            <person name="Haas B."/>
            <person name="Nusbaum C."/>
            <person name="Birren B."/>
        </authorList>
    </citation>
    <scope>NUCLEOTIDE SEQUENCE [LARGE SCALE GENOMIC DNA]</scope>
    <source>
        <strain evidence="2 3">JP610</strain>
    </source>
</reference>
<sequence length="250" mass="26766">MKLQSALVFLTALSGPALVCARQDPFASPSPSPVAIAIADIAVSTIVPQATVPEQPDQTARANLDNGLAVGNITFQDTRDGLNVSVVINIVDINSGLYEECMNPDRRSFNLTWAVHNGRPAGGEGMDMACEDGQGTPRIEGVYDETLACGPGTAEQANCEALKRTADQGYNYTCDPELYESDPYACEVGDLNGRYGAIKMGVNVEGITASANYSITDLRGPRANLLFDRSVVFSCNQTRIYCEAIDEVRT</sequence>
<proteinExistence type="predicted"/>
<evidence type="ECO:0000313" key="3">
    <source>
        <dbReference type="Proteomes" id="UP000054560"/>
    </source>
</evidence>
<keyword evidence="3" id="KW-1185">Reference proteome</keyword>
<dbReference type="GeneID" id="25905308"/>
<gene>
    <name evidence="2" type="ORF">SARC_04804</name>
</gene>
<dbReference type="Gene3D" id="2.60.40.200">
    <property type="entry name" value="Superoxide dismutase, copper/zinc binding domain"/>
    <property type="match status" value="1"/>
</dbReference>
<dbReference type="GO" id="GO:0006801">
    <property type="term" value="P:superoxide metabolic process"/>
    <property type="evidence" value="ECO:0007669"/>
    <property type="project" value="InterPro"/>
</dbReference>
<organism evidence="2 3">
    <name type="scientific">Sphaeroforma arctica JP610</name>
    <dbReference type="NCBI Taxonomy" id="667725"/>
    <lineage>
        <taxon>Eukaryota</taxon>
        <taxon>Ichthyosporea</taxon>
        <taxon>Ichthyophonida</taxon>
        <taxon>Sphaeroforma</taxon>
    </lineage>
</organism>
<protein>
    <submittedName>
        <fullName evidence="2">Uncharacterized protein</fullName>
    </submittedName>
</protein>
<dbReference type="InterPro" id="IPR036423">
    <property type="entry name" value="SOD-like_Cu/Zn_dom_sf"/>
</dbReference>
<keyword evidence="1" id="KW-0732">Signal</keyword>
<dbReference type="AlphaFoldDB" id="A0A0L0G1D4"/>
<name>A0A0L0G1D4_9EUKA</name>
<dbReference type="GO" id="GO:0046872">
    <property type="term" value="F:metal ion binding"/>
    <property type="evidence" value="ECO:0007669"/>
    <property type="project" value="InterPro"/>
</dbReference>
<dbReference type="OrthoDB" id="159229at2759"/>